<dbReference type="InterPro" id="IPR003356">
    <property type="entry name" value="DNA_methylase_A-5"/>
</dbReference>
<proteinExistence type="predicted"/>
<dbReference type="Gene3D" id="1.20.1260.30">
    <property type="match status" value="1"/>
</dbReference>
<dbReference type="Pfam" id="PF12161">
    <property type="entry name" value="HsdM_N"/>
    <property type="match status" value="1"/>
</dbReference>
<dbReference type="GO" id="GO:0032259">
    <property type="term" value="P:methylation"/>
    <property type="evidence" value="ECO:0007669"/>
    <property type="project" value="UniProtKB-KW"/>
</dbReference>
<evidence type="ECO:0000259" key="9">
    <source>
        <dbReference type="Pfam" id="PF02384"/>
    </source>
</evidence>
<evidence type="ECO:0000256" key="8">
    <source>
        <dbReference type="SAM" id="MobiDB-lite"/>
    </source>
</evidence>
<evidence type="ECO:0000256" key="1">
    <source>
        <dbReference type="ARBA" id="ARBA00011900"/>
    </source>
</evidence>
<dbReference type="InterPro" id="IPR038333">
    <property type="entry name" value="T1MK-like_N_sf"/>
</dbReference>
<gene>
    <name evidence="11" type="ORF">MNBD_GAMMA25-1137</name>
</gene>
<evidence type="ECO:0000259" key="10">
    <source>
        <dbReference type="Pfam" id="PF12161"/>
    </source>
</evidence>
<protein>
    <recommendedName>
        <fullName evidence="1">site-specific DNA-methyltransferase (adenine-specific)</fullName>
        <ecNumber evidence="1">2.1.1.72</ecNumber>
    </recommendedName>
</protein>
<evidence type="ECO:0000256" key="2">
    <source>
        <dbReference type="ARBA" id="ARBA00022603"/>
    </source>
</evidence>
<dbReference type="PANTHER" id="PTHR42933">
    <property type="entry name" value="SLR6095 PROTEIN"/>
    <property type="match status" value="1"/>
</dbReference>
<feature type="region of interest" description="Disordered" evidence="8">
    <location>
        <begin position="455"/>
        <end position="479"/>
    </location>
</feature>
<evidence type="ECO:0000256" key="5">
    <source>
        <dbReference type="ARBA" id="ARBA00022747"/>
    </source>
</evidence>
<dbReference type="PRINTS" id="PR00507">
    <property type="entry name" value="N12N6MTFRASE"/>
</dbReference>
<keyword evidence="3 11" id="KW-0808">Transferase</keyword>
<organism evidence="11">
    <name type="scientific">hydrothermal vent metagenome</name>
    <dbReference type="NCBI Taxonomy" id="652676"/>
    <lineage>
        <taxon>unclassified sequences</taxon>
        <taxon>metagenomes</taxon>
        <taxon>ecological metagenomes</taxon>
    </lineage>
</organism>
<dbReference type="EMBL" id="UOFY01000021">
    <property type="protein sequence ID" value="VAX07887.1"/>
    <property type="molecule type" value="Genomic_DNA"/>
</dbReference>
<keyword evidence="4" id="KW-0949">S-adenosyl-L-methionine</keyword>
<reference evidence="11" key="1">
    <citation type="submission" date="2018-06" db="EMBL/GenBank/DDBJ databases">
        <authorList>
            <person name="Zhirakovskaya E."/>
        </authorList>
    </citation>
    <scope>NUCLEOTIDE SEQUENCE</scope>
</reference>
<feature type="domain" description="N6 adenine-specific DNA methyltransferase N-terminal" evidence="10">
    <location>
        <begin position="22"/>
        <end position="156"/>
    </location>
</feature>
<name>A0A3B1BTA0_9ZZZZ</name>
<dbReference type="InterPro" id="IPR022749">
    <property type="entry name" value="D12N6_MeTrfase_N"/>
</dbReference>
<sequence length="560" mass="63159">MNTENTQATNQTEQAAIKQNTINKAVWQACDTFRGTVDASIYKDYVLTMLFVKYLSDVWQDHYDEYQLEHGDHPELIEELMKNERFVLPEQSNFNHLYEHRFEPGNGERIDKALHAIEENNLSKLRDVFQDISFNANKLGEEAQKNDLLRYLLEDFANDALDLRPSKVGKLDIIGNAYEFLIKSFASGAGKSAGEFYTPPEVSELIAELAQPKEGDEICDPACGSASLLLKCGNQIKHNNKGSKKYALFGQEAIGSTWALAKMNMFLHGEDNHRIEWGDTLRNPKLLDSEDSLKHFDVVVANPPFSLDKWGHDTAEHDHFSRYRRGIPPRTKGDYAFILHMIETLKPAVKNQTGGRMGVVVPHGVLFRGSSEGKIRKQLIDENLLDTVIGLPEKLFYGTGIPAAVLIFKKKKTDEKVLFIDASREFTAEKNQNRLSVENIEKIVDTCRKRNELSHLTNPTPALPLSGEGATVKQGCAPPSAKGEAGRGLVLVDKYAYLATKEEISENDYNLNIPRYVDTFEEEEEIDLMAVRAEREVLKQQLAELEVEMDGYLKELGYGA</sequence>
<accession>A0A3B1BTA0</accession>
<evidence type="ECO:0000256" key="7">
    <source>
        <dbReference type="SAM" id="Coils"/>
    </source>
</evidence>
<dbReference type="GO" id="GO:0009007">
    <property type="term" value="F:site-specific DNA-methyltransferase (adenine-specific) activity"/>
    <property type="evidence" value="ECO:0007669"/>
    <property type="project" value="UniProtKB-EC"/>
</dbReference>
<dbReference type="GO" id="GO:0003677">
    <property type="term" value="F:DNA binding"/>
    <property type="evidence" value="ECO:0007669"/>
    <property type="project" value="InterPro"/>
</dbReference>
<keyword evidence="2 11" id="KW-0489">Methyltransferase</keyword>
<dbReference type="GO" id="GO:0009307">
    <property type="term" value="P:DNA restriction-modification system"/>
    <property type="evidence" value="ECO:0007669"/>
    <property type="project" value="UniProtKB-KW"/>
</dbReference>
<evidence type="ECO:0000256" key="4">
    <source>
        <dbReference type="ARBA" id="ARBA00022691"/>
    </source>
</evidence>
<dbReference type="PROSITE" id="PS00092">
    <property type="entry name" value="N6_MTASE"/>
    <property type="match status" value="1"/>
</dbReference>
<evidence type="ECO:0000313" key="11">
    <source>
        <dbReference type="EMBL" id="VAX07887.1"/>
    </source>
</evidence>
<feature type="coiled-coil region" evidence="7">
    <location>
        <begin position="521"/>
        <end position="555"/>
    </location>
</feature>
<dbReference type="PANTHER" id="PTHR42933:SF3">
    <property type="entry name" value="TYPE I RESTRICTION ENZYME MJAVIII METHYLASE SUBUNIT"/>
    <property type="match status" value="1"/>
</dbReference>
<evidence type="ECO:0000256" key="3">
    <source>
        <dbReference type="ARBA" id="ARBA00022679"/>
    </source>
</evidence>
<keyword evidence="5" id="KW-0680">Restriction system</keyword>
<dbReference type="InterPro" id="IPR029063">
    <property type="entry name" value="SAM-dependent_MTases_sf"/>
</dbReference>
<feature type="domain" description="DNA methylase adenine-specific" evidence="9">
    <location>
        <begin position="171"/>
        <end position="524"/>
    </location>
</feature>
<dbReference type="AlphaFoldDB" id="A0A3B1BTA0"/>
<dbReference type="GO" id="GO:0008170">
    <property type="term" value="F:N-methyltransferase activity"/>
    <property type="evidence" value="ECO:0007669"/>
    <property type="project" value="InterPro"/>
</dbReference>
<dbReference type="InterPro" id="IPR051537">
    <property type="entry name" value="DNA_Adenine_Mtase"/>
</dbReference>
<dbReference type="InterPro" id="IPR002052">
    <property type="entry name" value="DNA_methylase_N6_adenine_CS"/>
</dbReference>
<dbReference type="Pfam" id="PF02384">
    <property type="entry name" value="N6_Mtase"/>
    <property type="match status" value="1"/>
</dbReference>
<dbReference type="Gene3D" id="3.40.50.150">
    <property type="entry name" value="Vaccinia Virus protein VP39"/>
    <property type="match status" value="1"/>
</dbReference>
<dbReference type="SUPFAM" id="SSF53335">
    <property type="entry name" value="S-adenosyl-L-methionine-dependent methyltransferases"/>
    <property type="match status" value="1"/>
</dbReference>
<keyword evidence="7" id="KW-0175">Coiled coil</keyword>
<evidence type="ECO:0000256" key="6">
    <source>
        <dbReference type="ARBA" id="ARBA00047942"/>
    </source>
</evidence>
<comment type="catalytic activity">
    <reaction evidence="6">
        <text>a 2'-deoxyadenosine in DNA + S-adenosyl-L-methionine = an N(6)-methyl-2'-deoxyadenosine in DNA + S-adenosyl-L-homocysteine + H(+)</text>
        <dbReference type="Rhea" id="RHEA:15197"/>
        <dbReference type="Rhea" id="RHEA-COMP:12418"/>
        <dbReference type="Rhea" id="RHEA-COMP:12419"/>
        <dbReference type="ChEBI" id="CHEBI:15378"/>
        <dbReference type="ChEBI" id="CHEBI:57856"/>
        <dbReference type="ChEBI" id="CHEBI:59789"/>
        <dbReference type="ChEBI" id="CHEBI:90615"/>
        <dbReference type="ChEBI" id="CHEBI:90616"/>
        <dbReference type="EC" id="2.1.1.72"/>
    </reaction>
</comment>
<dbReference type="EC" id="2.1.1.72" evidence="1"/>